<accession>A0A1M4SK40</accession>
<dbReference type="PANTHER" id="PTHR43129:SF1">
    <property type="entry name" value="FOSMIDOMYCIN RESISTANCE PROTEIN"/>
    <property type="match status" value="1"/>
</dbReference>
<dbReference type="EMBL" id="FQUI01000002">
    <property type="protein sequence ID" value="SHE32561.1"/>
    <property type="molecule type" value="Genomic_DNA"/>
</dbReference>
<dbReference type="PANTHER" id="PTHR43129">
    <property type="entry name" value="FOSMIDOMYCIN RESISTANCE PROTEIN"/>
    <property type="match status" value="1"/>
</dbReference>
<name>A0A1M4SK40_MARH1</name>
<keyword evidence="3" id="KW-1185">Reference proteome</keyword>
<keyword evidence="1" id="KW-0812">Transmembrane</keyword>
<keyword evidence="1" id="KW-1133">Transmembrane helix</keyword>
<evidence type="ECO:0000313" key="3">
    <source>
        <dbReference type="Proteomes" id="UP000184334"/>
    </source>
</evidence>
<feature type="transmembrane region" description="Helical" evidence="1">
    <location>
        <begin position="331"/>
        <end position="350"/>
    </location>
</feature>
<dbReference type="Gene3D" id="1.20.1250.20">
    <property type="entry name" value="MFS general substrate transporter like domains"/>
    <property type="match status" value="1"/>
</dbReference>
<dbReference type="InterPro" id="IPR011701">
    <property type="entry name" value="MFS"/>
</dbReference>
<dbReference type="RefSeq" id="WP_072862534.1">
    <property type="nucleotide sequence ID" value="NZ_FQUI01000002.1"/>
</dbReference>
<dbReference type="SUPFAM" id="SSF103473">
    <property type="entry name" value="MFS general substrate transporter"/>
    <property type="match status" value="1"/>
</dbReference>
<feature type="transmembrane region" description="Helical" evidence="1">
    <location>
        <begin position="94"/>
        <end position="114"/>
    </location>
</feature>
<feature type="transmembrane region" description="Helical" evidence="1">
    <location>
        <begin position="9"/>
        <end position="29"/>
    </location>
</feature>
<feature type="transmembrane region" description="Helical" evidence="1">
    <location>
        <begin position="271"/>
        <end position="287"/>
    </location>
</feature>
<dbReference type="GO" id="GO:0005886">
    <property type="term" value="C:plasma membrane"/>
    <property type="evidence" value="ECO:0007669"/>
    <property type="project" value="TreeGrafter"/>
</dbReference>
<feature type="transmembrane region" description="Helical" evidence="1">
    <location>
        <begin position="356"/>
        <end position="376"/>
    </location>
</feature>
<dbReference type="STRING" id="1122195.SAMN02745164_00214"/>
<evidence type="ECO:0000256" key="1">
    <source>
        <dbReference type="SAM" id="Phobius"/>
    </source>
</evidence>
<protein>
    <submittedName>
        <fullName evidence="2">Major Facilitator Superfamily protein</fullName>
    </submittedName>
</protein>
<feature type="transmembrane region" description="Helical" evidence="1">
    <location>
        <begin position="41"/>
        <end position="61"/>
    </location>
</feature>
<sequence>MDKKLKKYFFANSILAYSFITILISPMFANKLGLSIYDAGLIFSTVYGVQAILTFLLGHYFEKKSPNYGLALGRTLFALGNIVLAYAFNSFLYLLAQILIGSFEIFSPLLSMYERAIIPPKQRERFYKYLLIISEGIKVILFLPLLFFINYNNTSLSFYRNVFISVFILNIFYTFFILKILPFVKSGSDLHKEHIEIHKPNLRKYLTVLINQIIFFANFGFGSYLIISYYIKETLNGDSKIMIIYEIIFSVTILTSLVWRKFIKLDNKNRLILGTFIMAFFYFALLFKGWITFYLSHVILGTGFVLWFSAKEPLKQEYAPINFGRWEGLFNGLNLFSKIFTPALAGYIAYKYSYNTVFIISFVVLLINSLITYIGLNKT</sequence>
<comment type="caution">
    <text evidence="2">The sequence shown here is derived from an EMBL/GenBank/DDBJ whole genome shotgun (WGS) entry which is preliminary data.</text>
</comment>
<dbReference type="OrthoDB" id="41501at2"/>
<dbReference type="GO" id="GO:0022857">
    <property type="term" value="F:transmembrane transporter activity"/>
    <property type="evidence" value="ECO:0007669"/>
    <property type="project" value="InterPro"/>
</dbReference>
<feature type="transmembrane region" description="Helical" evidence="1">
    <location>
        <begin position="243"/>
        <end position="259"/>
    </location>
</feature>
<dbReference type="Pfam" id="PF07690">
    <property type="entry name" value="MFS_1"/>
    <property type="match status" value="1"/>
</dbReference>
<feature type="transmembrane region" description="Helical" evidence="1">
    <location>
        <begin position="68"/>
        <end position="88"/>
    </location>
</feature>
<reference evidence="2" key="1">
    <citation type="submission" date="2016-11" db="EMBL/GenBank/DDBJ databases">
        <authorList>
            <person name="Varghese N."/>
            <person name="Submissions S."/>
        </authorList>
    </citation>
    <scope>NUCLEOTIDE SEQUENCE [LARGE SCALE GENOMIC DNA]</scope>
    <source>
        <strain evidence="2">DSM 16785</strain>
    </source>
</reference>
<proteinExistence type="predicted"/>
<evidence type="ECO:0000313" key="2">
    <source>
        <dbReference type="EMBL" id="SHE32561.1"/>
    </source>
</evidence>
<dbReference type="InterPro" id="IPR036259">
    <property type="entry name" value="MFS_trans_sf"/>
</dbReference>
<dbReference type="AlphaFoldDB" id="A0A1M4SK40"/>
<keyword evidence="1" id="KW-0472">Membrane</keyword>
<organism evidence="2 3">
    <name type="scientific">Marinitoga hydrogenitolerans (strain DSM 16785 / JCM 12826 / AT1271)</name>
    <dbReference type="NCBI Taxonomy" id="1122195"/>
    <lineage>
        <taxon>Bacteria</taxon>
        <taxon>Thermotogati</taxon>
        <taxon>Thermotogota</taxon>
        <taxon>Thermotogae</taxon>
        <taxon>Petrotogales</taxon>
        <taxon>Petrotogaceae</taxon>
        <taxon>Marinitoga</taxon>
    </lineage>
</organism>
<dbReference type="Proteomes" id="UP000184334">
    <property type="component" value="Unassembled WGS sequence"/>
</dbReference>
<feature type="transmembrane region" description="Helical" evidence="1">
    <location>
        <begin position="205"/>
        <end position="231"/>
    </location>
</feature>
<gene>
    <name evidence="2" type="ORF">SAMN02745164_00214</name>
</gene>
<feature type="transmembrane region" description="Helical" evidence="1">
    <location>
        <begin position="126"/>
        <end position="150"/>
    </location>
</feature>
<feature type="transmembrane region" description="Helical" evidence="1">
    <location>
        <begin position="162"/>
        <end position="184"/>
    </location>
</feature>